<evidence type="ECO:0000313" key="4">
    <source>
        <dbReference type="Proteomes" id="UP000192980"/>
    </source>
</evidence>
<dbReference type="EMBL" id="FXAU01000001">
    <property type="protein sequence ID" value="SMG10176.1"/>
    <property type="molecule type" value="Genomic_DNA"/>
</dbReference>
<dbReference type="GO" id="GO:0004185">
    <property type="term" value="F:serine-type carboxypeptidase activity"/>
    <property type="evidence" value="ECO:0007669"/>
    <property type="project" value="InterPro"/>
</dbReference>
<dbReference type="SUPFAM" id="SSF56601">
    <property type="entry name" value="beta-lactamase/transpeptidase-like"/>
    <property type="match status" value="1"/>
</dbReference>
<dbReference type="Gene3D" id="3.40.710.10">
    <property type="entry name" value="DD-peptidase/beta-lactamase superfamily"/>
    <property type="match status" value="2"/>
</dbReference>
<keyword evidence="3" id="KW-0121">Carboxypeptidase</keyword>
<dbReference type="STRING" id="561061.SAMN05660862_0515"/>
<dbReference type="AlphaFoldDB" id="A0A1X7I7W2"/>
<evidence type="ECO:0000256" key="2">
    <source>
        <dbReference type="ARBA" id="ARBA00022801"/>
    </source>
</evidence>
<evidence type="ECO:0000313" key="3">
    <source>
        <dbReference type="EMBL" id="SMG10176.1"/>
    </source>
</evidence>
<organism evidence="3 4">
    <name type="scientific">Sphingobacterium psychroaquaticum</name>
    <dbReference type="NCBI Taxonomy" id="561061"/>
    <lineage>
        <taxon>Bacteria</taxon>
        <taxon>Pseudomonadati</taxon>
        <taxon>Bacteroidota</taxon>
        <taxon>Sphingobacteriia</taxon>
        <taxon>Sphingobacteriales</taxon>
        <taxon>Sphingobacteriaceae</taxon>
        <taxon>Sphingobacterium</taxon>
    </lineage>
</organism>
<evidence type="ECO:0000256" key="1">
    <source>
        <dbReference type="ARBA" id="ARBA00006096"/>
    </source>
</evidence>
<dbReference type="PANTHER" id="PTHR30023">
    <property type="entry name" value="D-ALANYL-D-ALANINE CARBOXYPEPTIDASE"/>
    <property type="match status" value="1"/>
</dbReference>
<sequence length="433" mass="50247">MNRYLLSALLSIFFVRAQAQEFDALKYEFDNSTVLKGYFYGFNLYDLDQNRFLFGTQEDKYFTPASNTKVFTLFTTLKNIGDSIPGLQYVTRGDSLIFWGTGDPTFLHSKLDSRKVYNLLKQTDKKLFYVEEKSVEEPFYRNGWAIEDFEEYYQPELSSFPIYGNVVTFREKAGRLVTEPSFFNAQISVKEQQGKKFNLTRSFDANLFYMNSTRVPNNYVNEKPFRYSPSFFVELLQDTLHKTVERIQYQKPKDITVLYSIDTKTVLREMMLPSDNFLAEQLTMVAAMEKFGSFRTAELRKYMMDTYYHYFTDKIDLNDGSGLSAYNKVTPRSMVELLLLVQAELTNPDDLHHVFPTGGVDGTIKSAYSLDRGEPFVWAKTGTITSVHCQSGFIKTRSGRNLVFSFMNNNFIGSASPVRKEMVRLITFIRQNY</sequence>
<dbReference type="PRINTS" id="PR00922">
    <property type="entry name" value="DADACBPTASE3"/>
</dbReference>
<protein>
    <submittedName>
        <fullName evidence="3">D-alanyl-D-alanine carboxypeptidase / D-alanyl-D-alanine-endopeptidase (Penicillin-binding protein 4)</fullName>
    </submittedName>
</protein>
<accession>A0A1X7I7W2</accession>
<keyword evidence="2" id="KW-0378">Hydrolase</keyword>
<dbReference type="GO" id="GO:0006508">
    <property type="term" value="P:proteolysis"/>
    <property type="evidence" value="ECO:0007669"/>
    <property type="project" value="InterPro"/>
</dbReference>
<dbReference type="RefSeq" id="WP_085471386.1">
    <property type="nucleotide sequence ID" value="NZ_CP038029.1"/>
</dbReference>
<name>A0A1X7I7W2_9SPHI</name>
<dbReference type="PANTHER" id="PTHR30023:SF0">
    <property type="entry name" value="PENICILLIN-SENSITIVE CARBOXYPEPTIDASE A"/>
    <property type="match status" value="1"/>
</dbReference>
<dbReference type="InterPro" id="IPR000667">
    <property type="entry name" value="Peptidase_S13"/>
</dbReference>
<dbReference type="Proteomes" id="UP000192980">
    <property type="component" value="Unassembled WGS sequence"/>
</dbReference>
<dbReference type="GO" id="GO:0000270">
    <property type="term" value="P:peptidoglycan metabolic process"/>
    <property type="evidence" value="ECO:0007669"/>
    <property type="project" value="TreeGrafter"/>
</dbReference>
<keyword evidence="4" id="KW-1185">Reference proteome</keyword>
<keyword evidence="3" id="KW-0645">Protease</keyword>
<proteinExistence type="inferred from homology"/>
<dbReference type="Pfam" id="PF02113">
    <property type="entry name" value="Peptidase_S13"/>
    <property type="match status" value="1"/>
</dbReference>
<comment type="similarity">
    <text evidence="1">Belongs to the peptidase S13 family.</text>
</comment>
<reference evidence="3 4" key="1">
    <citation type="submission" date="2017-04" db="EMBL/GenBank/DDBJ databases">
        <authorList>
            <person name="Afonso C.L."/>
            <person name="Miller P.J."/>
            <person name="Scott M.A."/>
            <person name="Spackman E."/>
            <person name="Goraichik I."/>
            <person name="Dimitrov K.M."/>
            <person name="Suarez D.L."/>
            <person name="Swayne D.E."/>
        </authorList>
    </citation>
    <scope>NUCLEOTIDE SEQUENCE [LARGE SCALE GENOMIC DNA]</scope>
    <source>
        <strain evidence="3 4">DSM 22418</strain>
    </source>
</reference>
<dbReference type="OrthoDB" id="9802627at2"/>
<dbReference type="InterPro" id="IPR012338">
    <property type="entry name" value="Beta-lactam/transpept-like"/>
</dbReference>
<gene>
    <name evidence="3" type="ORF">SAMN05660862_0515</name>
</gene>